<proteinExistence type="predicted"/>
<protein>
    <submittedName>
        <fullName evidence="2">Uncharacterized protein</fullName>
    </submittedName>
</protein>
<accession>A0A2P5AL93</accession>
<name>A0A2P5AL93_PARAD</name>
<comment type="caution">
    <text evidence="2">The sequence shown here is derived from an EMBL/GenBank/DDBJ whole genome shotgun (WGS) entry which is preliminary data.</text>
</comment>
<dbReference type="AlphaFoldDB" id="A0A2P5AL93"/>
<evidence type="ECO:0000256" key="1">
    <source>
        <dbReference type="SAM" id="MobiDB-lite"/>
    </source>
</evidence>
<sequence length="43" mass="5084">MQNPNPIHIRYDQSTKMGNRLERPQIDQGGGYEPQEIGRSERW</sequence>
<dbReference type="EMBL" id="JXTB01000536">
    <property type="protein sequence ID" value="PON37292.1"/>
    <property type="molecule type" value="Genomic_DNA"/>
</dbReference>
<feature type="region of interest" description="Disordered" evidence="1">
    <location>
        <begin position="1"/>
        <end position="43"/>
    </location>
</feature>
<dbReference type="Proteomes" id="UP000237105">
    <property type="component" value="Unassembled WGS sequence"/>
</dbReference>
<evidence type="ECO:0000313" key="2">
    <source>
        <dbReference type="EMBL" id="PON37292.1"/>
    </source>
</evidence>
<keyword evidence="3" id="KW-1185">Reference proteome</keyword>
<gene>
    <name evidence="2" type="ORF">PanWU01x14_321390</name>
</gene>
<organism evidence="2 3">
    <name type="scientific">Parasponia andersonii</name>
    <name type="common">Sponia andersonii</name>
    <dbReference type="NCBI Taxonomy" id="3476"/>
    <lineage>
        <taxon>Eukaryota</taxon>
        <taxon>Viridiplantae</taxon>
        <taxon>Streptophyta</taxon>
        <taxon>Embryophyta</taxon>
        <taxon>Tracheophyta</taxon>
        <taxon>Spermatophyta</taxon>
        <taxon>Magnoliopsida</taxon>
        <taxon>eudicotyledons</taxon>
        <taxon>Gunneridae</taxon>
        <taxon>Pentapetalae</taxon>
        <taxon>rosids</taxon>
        <taxon>fabids</taxon>
        <taxon>Rosales</taxon>
        <taxon>Cannabaceae</taxon>
        <taxon>Parasponia</taxon>
    </lineage>
</organism>
<feature type="compositionally biased region" description="Basic and acidic residues" evidence="1">
    <location>
        <begin position="9"/>
        <end position="25"/>
    </location>
</feature>
<reference evidence="3" key="1">
    <citation type="submission" date="2016-06" db="EMBL/GenBank/DDBJ databases">
        <title>Parallel loss of symbiosis genes in relatives of nitrogen-fixing non-legume Parasponia.</title>
        <authorList>
            <person name="Van Velzen R."/>
            <person name="Holmer R."/>
            <person name="Bu F."/>
            <person name="Rutten L."/>
            <person name="Van Zeijl A."/>
            <person name="Liu W."/>
            <person name="Santuari L."/>
            <person name="Cao Q."/>
            <person name="Sharma T."/>
            <person name="Shen D."/>
            <person name="Roswanjaya Y."/>
            <person name="Wardhani T."/>
            <person name="Kalhor M.S."/>
            <person name="Jansen J."/>
            <person name="Van den Hoogen J."/>
            <person name="Gungor B."/>
            <person name="Hartog M."/>
            <person name="Hontelez J."/>
            <person name="Verver J."/>
            <person name="Yang W.-C."/>
            <person name="Schijlen E."/>
            <person name="Repin R."/>
            <person name="Schilthuizen M."/>
            <person name="Schranz E."/>
            <person name="Heidstra R."/>
            <person name="Miyata K."/>
            <person name="Fedorova E."/>
            <person name="Kohlen W."/>
            <person name="Bisseling T."/>
            <person name="Smit S."/>
            <person name="Geurts R."/>
        </authorList>
    </citation>
    <scope>NUCLEOTIDE SEQUENCE [LARGE SCALE GENOMIC DNA]</scope>
    <source>
        <strain evidence="3">cv. WU1-14</strain>
    </source>
</reference>
<evidence type="ECO:0000313" key="3">
    <source>
        <dbReference type="Proteomes" id="UP000237105"/>
    </source>
</evidence>
<dbReference type="OrthoDB" id="10383391at2759"/>